<organism evidence="5 6">
    <name type="scientific">Chitinophaga cymbidii</name>
    <dbReference type="NCBI Taxonomy" id="1096750"/>
    <lineage>
        <taxon>Bacteria</taxon>
        <taxon>Pseudomonadati</taxon>
        <taxon>Bacteroidota</taxon>
        <taxon>Chitinophagia</taxon>
        <taxon>Chitinophagales</taxon>
        <taxon>Chitinophagaceae</taxon>
        <taxon>Chitinophaga</taxon>
    </lineage>
</organism>
<evidence type="ECO:0000256" key="2">
    <source>
        <dbReference type="ARBA" id="ARBA00023125"/>
    </source>
</evidence>
<dbReference type="SUPFAM" id="SSF51306">
    <property type="entry name" value="LexA/Signal peptidase"/>
    <property type="match status" value="1"/>
</dbReference>
<protein>
    <recommendedName>
        <fullName evidence="4">Peptidase S24/S26A/S26B/S26C domain-containing protein</fullName>
    </recommendedName>
</protein>
<dbReference type="InterPro" id="IPR039418">
    <property type="entry name" value="LexA-like"/>
</dbReference>
<dbReference type="OrthoDB" id="796548at2"/>
<evidence type="ECO:0000256" key="3">
    <source>
        <dbReference type="ARBA" id="ARBA00023163"/>
    </source>
</evidence>
<dbReference type="PANTHER" id="PTHR40661">
    <property type="match status" value="1"/>
</dbReference>
<dbReference type="Proteomes" id="UP000321436">
    <property type="component" value="Unassembled WGS sequence"/>
</dbReference>
<evidence type="ECO:0000313" key="6">
    <source>
        <dbReference type="Proteomes" id="UP000321436"/>
    </source>
</evidence>
<dbReference type="GO" id="GO:0003677">
    <property type="term" value="F:DNA binding"/>
    <property type="evidence" value="ECO:0007669"/>
    <property type="project" value="UniProtKB-KW"/>
</dbReference>
<dbReference type="PANTHER" id="PTHR40661:SF3">
    <property type="entry name" value="FELS-1 PROPHAGE TRANSCRIPTIONAL REGULATOR"/>
    <property type="match status" value="1"/>
</dbReference>
<dbReference type="Pfam" id="PF00717">
    <property type="entry name" value="Peptidase_S24"/>
    <property type="match status" value="1"/>
</dbReference>
<reference evidence="5 6" key="1">
    <citation type="submission" date="2019-07" db="EMBL/GenBank/DDBJ databases">
        <title>Whole genome shotgun sequence of Chitinophaga cymbidii NBRC 109752.</title>
        <authorList>
            <person name="Hosoyama A."/>
            <person name="Uohara A."/>
            <person name="Ohji S."/>
            <person name="Ichikawa N."/>
        </authorList>
    </citation>
    <scope>NUCLEOTIDE SEQUENCE [LARGE SCALE GENOMIC DNA]</scope>
    <source>
        <strain evidence="5 6">NBRC 109752</strain>
    </source>
</reference>
<dbReference type="Gene3D" id="2.10.109.10">
    <property type="entry name" value="Umud Fragment, subunit A"/>
    <property type="match status" value="1"/>
</dbReference>
<keyword evidence="1" id="KW-0805">Transcription regulation</keyword>
<dbReference type="InterPro" id="IPR015927">
    <property type="entry name" value="Peptidase_S24_S26A/B/C"/>
</dbReference>
<evidence type="ECO:0000259" key="4">
    <source>
        <dbReference type="Pfam" id="PF00717"/>
    </source>
</evidence>
<accession>A0A512RFK4</accession>
<keyword evidence="6" id="KW-1185">Reference proteome</keyword>
<dbReference type="RefSeq" id="WP_146857899.1">
    <property type="nucleotide sequence ID" value="NZ_BKAU01000001.1"/>
</dbReference>
<name>A0A512RFK4_9BACT</name>
<dbReference type="EMBL" id="BKAU01000001">
    <property type="protein sequence ID" value="GEP94428.1"/>
    <property type="molecule type" value="Genomic_DNA"/>
</dbReference>
<comment type="caution">
    <text evidence="5">The sequence shown here is derived from an EMBL/GenBank/DDBJ whole genome shotgun (WGS) entry which is preliminary data.</text>
</comment>
<evidence type="ECO:0000313" key="5">
    <source>
        <dbReference type="EMBL" id="GEP94428.1"/>
    </source>
</evidence>
<dbReference type="InterPro" id="IPR036286">
    <property type="entry name" value="LexA/Signal_pep-like_sf"/>
</dbReference>
<sequence>MSGKMSALNRLKEAIFKLKKSRDGLTNQIISNELGYKTPAYLSDILGGSKPINDFFLNKLVVEYSINKEWILEGKGEMFIKNAKNDTKDPGASYSKDNKTTASNSPGIPVFDVPVKFGIDGNIPTSYIGMPQFKDCDFAILASGDSMSPKVRNGDYIVCKATSVDEIIMGEAYLILTHKGTEVIKYVYPHETKDDHILLVSHDQTVPPTELPRSAIHKIYKVKGVVKTY</sequence>
<gene>
    <name evidence="5" type="ORF">CCY01nite_06880</name>
</gene>
<feature type="domain" description="Peptidase S24/S26A/S26B/S26C" evidence="4">
    <location>
        <begin position="133"/>
        <end position="213"/>
    </location>
</feature>
<proteinExistence type="predicted"/>
<dbReference type="AlphaFoldDB" id="A0A512RFK4"/>
<evidence type="ECO:0000256" key="1">
    <source>
        <dbReference type="ARBA" id="ARBA00023015"/>
    </source>
</evidence>
<dbReference type="CDD" id="cd06529">
    <property type="entry name" value="S24_LexA-like"/>
    <property type="match status" value="1"/>
</dbReference>
<keyword evidence="3" id="KW-0804">Transcription</keyword>
<keyword evidence="2" id="KW-0238">DNA-binding</keyword>